<comment type="caution">
    <text evidence="1">The sequence shown here is derived from an EMBL/GenBank/DDBJ whole genome shotgun (WGS) entry which is preliminary data.</text>
</comment>
<gene>
    <name evidence="1" type="ORF">D2V07_01245</name>
</gene>
<protein>
    <submittedName>
        <fullName evidence="1">Methionyl-tRNA formyltransferase</fullName>
    </submittedName>
</protein>
<sequence length="75" mass="8430">MAVVREFERKDLDRNSKHSEVDATISLVEDETGEKFIQIDTYGSKTRAIPGKVSQSLRLSKSAYDQLVSEGGKHF</sequence>
<accession>A0A418NWF8</accession>
<keyword evidence="2" id="KW-1185">Reference proteome</keyword>
<proteinExistence type="predicted"/>
<dbReference type="EMBL" id="QXFL01000001">
    <property type="protein sequence ID" value="RIV88932.1"/>
    <property type="molecule type" value="Genomic_DNA"/>
</dbReference>
<name>A0A418NWF8_9SPHN</name>
<dbReference type="RefSeq" id="WP_119584211.1">
    <property type="nucleotide sequence ID" value="NZ_CAWODQ010000001.1"/>
</dbReference>
<dbReference type="AlphaFoldDB" id="A0A418NWF8"/>
<evidence type="ECO:0000313" key="2">
    <source>
        <dbReference type="Proteomes" id="UP000286576"/>
    </source>
</evidence>
<dbReference type="GO" id="GO:0016740">
    <property type="term" value="F:transferase activity"/>
    <property type="evidence" value="ECO:0007669"/>
    <property type="project" value="UniProtKB-KW"/>
</dbReference>
<dbReference type="Proteomes" id="UP000286576">
    <property type="component" value="Unassembled WGS sequence"/>
</dbReference>
<keyword evidence="1" id="KW-0808">Transferase</keyword>
<organism evidence="1 2">
    <name type="scientific">Aurantiacibacter zhengii</name>
    <dbReference type="NCBI Taxonomy" id="2307003"/>
    <lineage>
        <taxon>Bacteria</taxon>
        <taxon>Pseudomonadati</taxon>
        <taxon>Pseudomonadota</taxon>
        <taxon>Alphaproteobacteria</taxon>
        <taxon>Sphingomonadales</taxon>
        <taxon>Erythrobacteraceae</taxon>
        <taxon>Aurantiacibacter</taxon>
    </lineage>
</organism>
<evidence type="ECO:0000313" key="1">
    <source>
        <dbReference type="EMBL" id="RIV88932.1"/>
    </source>
</evidence>
<reference evidence="1 2" key="1">
    <citation type="submission" date="2018-08" db="EMBL/GenBank/DDBJ databases">
        <title>Erythrobacter zhengii sp.nov., a bacterium isolated from deep-sea sediment.</title>
        <authorList>
            <person name="Fang C."/>
            <person name="Wu Y.-H."/>
            <person name="Sun C."/>
            <person name="Wang H."/>
            <person name="Cheng H."/>
            <person name="Meng F.-X."/>
            <person name="Wang C.-S."/>
            <person name="Xu X.-W."/>
        </authorList>
    </citation>
    <scope>NUCLEOTIDE SEQUENCE [LARGE SCALE GENOMIC DNA]</scope>
    <source>
        <strain evidence="1 2">V18</strain>
    </source>
</reference>